<protein>
    <submittedName>
        <fullName evidence="14">Uncharacterized protein</fullName>
    </submittedName>
</protein>
<dbReference type="OrthoDB" id="153872at2759"/>
<evidence type="ECO:0000256" key="6">
    <source>
        <dbReference type="ARBA" id="ARBA00023125"/>
    </source>
</evidence>
<dbReference type="eggNOG" id="KOG1601">
    <property type="taxonomic scope" value="Eukaryota"/>
</dbReference>
<keyword evidence="15" id="KW-1185">Reference proteome</keyword>
<dbReference type="InterPro" id="IPR010402">
    <property type="entry name" value="CCT_domain"/>
</dbReference>
<dbReference type="CDD" id="cd19821">
    <property type="entry name" value="Bbox1_BBX-like"/>
    <property type="match status" value="1"/>
</dbReference>
<sequence length="287" mass="32364">MAKRPNCDVCEMQRASLYCEADEAYLCHECDASVHGANTLASRHKRISFKQEQEEEEEEENLEENDGVCPAHNFADSSFSLSRPSTVDYPLGGVRIGDVTYARVSSHTGSGGASLIAPRRKEDEELHQVPRFVPVAQELPSLEPFRFHALASNGRASPVRSTRFMSLLEGEATDADENHGAPDEDGAQENQELGVVPDLVSPRTVEPAAAKPVAALPKGGPRLDKEREARVNRYREKRRTRMFSKKIRYEVRKIYAENRPRLKGRFVRRTNEIESLQCLWSEDQVRN</sequence>
<dbReference type="PROSITE" id="PS51017">
    <property type="entry name" value="CCT"/>
    <property type="match status" value="1"/>
</dbReference>
<evidence type="ECO:0000256" key="3">
    <source>
        <dbReference type="ARBA" id="ARBA00022723"/>
    </source>
</evidence>
<feature type="domain" description="B box-type" evidence="12">
    <location>
        <begin position="2"/>
        <end position="49"/>
    </location>
</feature>
<evidence type="ECO:0000256" key="7">
    <source>
        <dbReference type="ARBA" id="ARBA00023163"/>
    </source>
</evidence>
<feature type="domain" description="CCT" evidence="13">
    <location>
        <begin position="227"/>
        <end position="269"/>
    </location>
</feature>
<dbReference type="PROSITE" id="PS51152">
    <property type="entry name" value="NFYA_HAP2_2"/>
    <property type="match status" value="1"/>
</dbReference>
<evidence type="ECO:0000256" key="5">
    <source>
        <dbReference type="ARBA" id="ARBA00023015"/>
    </source>
</evidence>
<keyword evidence="5" id="KW-0805">Transcription regulation</keyword>
<dbReference type="InterPro" id="IPR052453">
    <property type="entry name" value="CONSTANS-like_ZF"/>
</dbReference>
<evidence type="ECO:0000259" key="13">
    <source>
        <dbReference type="PROSITE" id="PS51017"/>
    </source>
</evidence>
<accession>D8QU34</accession>
<dbReference type="GO" id="GO:0005634">
    <property type="term" value="C:nucleus"/>
    <property type="evidence" value="ECO:0000318"/>
    <property type="project" value="GO_Central"/>
</dbReference>
<evidence type="ECO:0000313" key="15">
    <source>
        <dbReference type="Proteomes" id="UP000001514"/>
    </source>
</evidence>
<dbReference type="InterPro" id="IPR049808">
    <property type="entry name" value="CONSTANS-like_Bbox1"/>
</dbReference>
<dbReference type="GO" id="GO:0006355">
    <property type="term" value="P:regulation of DNA-templated transcription"/>
    <property type="evidence" value="ECO:0000318"/>
    <property type="project" value="GO_Central"/>
</dbReference>
<name>D8QU34_SELML</name>
<dbReference type="EMBL" id="GL377567">
    <property type="protein sequence ID" value="EFJ36231.1"/>
    <property type="molecule type" value="Genomic_DNA"/>
</dbReference>
<dbReference type="InterPro" id="IPR000315">
    <property type="entry name" value="Znf_B-box"/>
</dbReference>
<dbReference type="PANTHER" id="PTHR31874">
    <property type="entry name" value="CCT MOTIF FAMILY PROTEIN, EXPRESSED"/>
    <property type="match status" value="1"/>
</dbReference>
<evidence type="ECO:0000259" key="12">
    <source>
        <dbReference type="PROSITE" id="PS50119"/>
    </source>
</evidence>
<evidence type="ECO:0000256" key="4">
    <source>
        <dbReference type="ARBA" id="ARBA00022833"/>
    </source>
</evidence>
<evidence type="ECO:0000313" key="14">
    <source>
        <dbReference type="EMBL" id="EFJ36231.1"/>
    </source>
</evidence>
<evidence type="ECO:0000256" key="2">
    <source>
        <dbReference type="ARBA" id="ARBA00010024"/>
    </source>
</evidence>
<gene>
    <name evidence="14" type="ORF">SELMODRAFT_141010</name>
</gene>
<dbReference type="SMART" id="SM00336">
    <property type="entry name" value="BBOX"/>
    <property type="match status" value="1"/>
</dbReference>
<dbReference type="Pfam" id="PF00643">
    <property type="entry name" value="zf-B_box"/>
    <property type="match status" value="1"/>
</dbReference>
<comment type="subcellular location">
    <subcellularLocation>
        <location evidence="1 10">Nucleus</location>
    </subcellularLocation>
</comment>
<dbReference type="Proteomes" id="UP000001514">
    <property type="component" value="Unassembled WGS sequence"/>
</dbReference>
<keyword evidence="3" id="KW-0479">Metal-binding</keyword>
<feature type="region of interest" description="Disordered" evidence="11">
    <location>
        <begin position="205"/>
        <end position="228"/>
    </location>
</feature>
<evidence type="ECO:0000256" key="8">
    <source>
        <dbReference type="ARBA" id="ARBA00023242"/>
    </source>
</evidence>
<dbReference type="AlphaFoldDB" id="D8QU34"/>
<keyword evidence="4" id="KW-0862">Zinc</keyword>
<reference evidence="14 15" key="1">
    <citation type="journal article" date="2011" name="Science">
        <title>The Selaginella genome identifies genetic changes associated with the evolution of vascular plants.</title>
        <authorList>
            <person name="Banks J.A."/>
            <person name="Nishiyama T."/>
            <person name="Hasebe M."/>
            <person name="Bowman J.L."/>
            <person name="Gribskov M."/>
            <person name="dePamphilis C."/>
            <person name="Albert V.A."/>
            <person name="Aono N."/>
            <person name="Aoyama T."/>
            <person name="Ambrose B.A."/>
            <person name="Ashton N.W."/>
            <person name="Axtell M.J."/>
            <person name="Barker E."/>
            <person name="Barker M.S."/>
            <person name="Bennetzen J.L."/>
            <person name="Bonawitz N.D."/>
            <person name="Chapple C."/>
            <person name="Cheng C."/>
            <person name="Correa L.G."/>
            <person name="Dacre M."/>
            <person name="DeBarry J."/>
            <person name="Dreyer I."/>
            <person name="Elias M."/>
            <person name="Engstrom E.M."/>
            <person name="Estelle M."/>
            <person name="Feng L."/>
            <person name="Finet C."/>
            <person name="Floyd S.K."/>
            <person name="Frommer W.B."/>
            <person name="Fujita T."/>
            <person name="Gramzow L."/>
            <person name="Gutensohn M."/>
            <person name="Harholt J."/>
            <person name="Hattori M."/>
            <person name="Heyl A."/>
            <person name="Hirai T."/>
            <person name="Hiwatashi Y."/>
            <person name="Ishikawa M."/>
            <person name="Iwata M."/>
            <person name="Karol K.G."/>
            <person name="Koehler B."/>
            <person name="Kolukisaoglu U."/>
            <person name="Kubo M."/>
            <person name="Kurata T."/>
            <person name="Lalonde S."/>
            <person name="Li K."/>
            <person name="Li Y."/>
            <person name="Litt A."/>
            <person name="Lyons E."/>
            <person name="Manning G."/>
            <person name="Maruyama T."/>
            <person name="Michael T.P."/>
            <person name="Mikami K."/>
            <person name="Miyazaki S."/>
            <person name="Morinaga S."/>
            <person name="Murata T."/>
            <person name="Mueller-Roeber B."/>
            <person name="Nelson D.R."/>
            <person name="Obara M."/>
            <person name="Oguri Y."/>
            <person name="Olmstead R.G."/>
            <person name="Onodera N."/>
            <person name="Petersen B.L."/>
            <person name="Pils B."/>
            <person name="Prigge M."/>
            <person name="Rensing S.A."/>
            <person name="Riano-Pachon D.M."/>
            <person name="Roberts A.W."/>
            <person name="Sato Y."/>
            <person name="Scheller H.V."/>
            <person name="Schulz B."/>
            <person name="Schulz C."/>
            <person name="Shakirov E.V."/>
            <person name="Shibagaki N."/>
            <person name="Shinohara N."/>
            <person name="Shippen D.E."/>
            <person name="Soerensen I."/>
            <person name="Sotooka R."/>
            <person name="Sugimoto N."/>
            <person name="Sugita M."/>
            <person name="Sumikawa N."/>
            <person name="Tanurdzic M."/>
            <person name="Theissen G."/>
            <person name="Ulvskov P."/>
            <person name="Wakazuki S."/>
            <person name="Weng J.K."/>
            <person name="Willats W.W."/>
            <person name="Wipf D."/>
            <person name="Wolf P.G."/>
            <person name="Yang L."/>
            <person name="Zimmer A.D."/>
            <person name="Zhu Q."/>
            <person name="Mitros T."/>
            <person name="Hellsten U."/>
            <person name="Loque D."/>
            <person name="Otillar R."/>
            <person name="Salamov A."/>
            <person name="Schmutz J."/>
            <person name="Shapiro H."/>
            <person name="Lindquist E."/>
            <person name="Lucas S."/>
            <person name="Rokhsar D."/>
            <person name="Grigoriev I.V."/>
        </authorList>
    </citation>
    <scope>NUCLEOTIDE SEQUENCE [LARGE SCALE GENOMIC DNA]</scope>
</reference>
<feature type="compositionally biased region" description="Low complexity" evidence="11">
    <location>
        <begin position="207"/>
        <end position="220"/>
    </location>
</feature>
<keyword evidence="7" id="KW-0804">Transcription</keyword>
<dbReference type="KEGG" id="smo:SELMODRAFT_141010"/>
<organism evidence="15">
    <name type="scientific">Selaginella moellendorffii</name>
    <name type="common">Spikemoss</name>
    <dbReference type="NCBI Taxonomy" id="88036"/>
    <lineage>
        <taxon>Eukaryota</taxon>
        <taxon>Viridiplantae</taxon>
        <taxon>Streptophyta</taxon>
        <taxon>Embryophyta</taxon>
        <taxon>Tracheophyta</taxon>
        <taxon>Lycopodiopsida</taxon>
        <taxon>Selaginellales</taxon>
        <taxon>Selaginellaceae</taxon>
        <taxon>Selaginella</taxon>
    </lineage>
</organism>
<dbReference type="GO" id="GO:0003700">
    <property type="term" value="F:DNA-binding transcription factor activity"/>
    <property type="evidence" value="ECO:0007669"/>
    <property type="project" value="InterPro"/>
</dbReference>
<evidence type="ECO:0000256" key="1">
    <source>
        <dbReference type="ARBA" id="ARBA00004123"/>
    </source>
</evidence>
<keyword evidence="6" id="KW-0238">DNA-binding</keyword>
<dbReference type="InterPro" id="IPR001289">
    <property type="entry name" value="NFYA"/>
</dbReference>
<evidence type="ECO:0000256" key="11">
    <source>
        <dbReference type="SAM" id="MobiDB-lite"/>
    </source>
</evidence>
<keyword evidence="9" id="KW-0863">Zinc-finger</keyword>
<evidence type="ECO:0000256" key="10">
    <source>
        <dbReference type="PROSITE-ProRule" id="PRU00357"/>
    </source>
</evidence>
<comment type="similarity">
    <text evidence="2">Belongs to the CONSTANS family.</text>
</comment>
<dbReference type="GO" id="GO:0003677">
    <property type="term" value="F:DNA binding"/>
    <property type="evidence" value="ECO:0007669"/>
    <property type="project" value="UniProtKB-KW"/>
</dbReference>
<dbReference type="PANTHER" id="PTHR31874:SF1">
    <property type="entry name" value="ZINC FINGER PROTEIN CONSTANS-LIKE 6"/>
    <property type="match status" value="1"/>
</dbReference>
<proteinExistence type="inferred from homology"/>
<evidence type="ECO:0000256" key="9">
    <source>
        <dbReference type="PROSITE-ProRule" id="PRU00024"/>
    </source>
</evidence>
<dbReference type="HOGENOM" id="CLU_1177108_0_0_1"/>
<dbReference type="Gramene" id="EFJ36231">
    <property type="protein sequence ID" value="EFJ36231"/>
    <property type="gene ID" value="SELMODRAFT_141010"/>
</dbReference>
<dbReference type="InParanoid" id="D8QU34"/>
<dbReference type="GO" id="GO:0008270">
    <property type="term" value="F:zinc ion binding"/>
    <property type="evidence" value="ECO:0007669"/>
    <property type="project" value="UniProtKB-KW"/>
</dbReference>
<keyword evidence="8 10" id="KW-0539">Nucleus</keyword>
<dbReference type="Pfam" id="PF06203">
    <property type="entry name" value="CCT"/>
    <property type="match status" value="1"/>
</dbReference>
<dbReference type="PROSITE" id="PS50119">
    <property type="entry name" value="ZF_BBOX"/>
    <property type="match status" value="1"/>
</dbReference>